<dbReference type="Proteomes" id="UP000271010">
    <property type="component" value="Unassembled WGS sequence"/>
</dbReference>
<keyword evidence="2" id="KW-0227">DNA damage</keyword>
<dbReference type="PANTHER" id="PTHR11076:SF34">
    <property type="entry name" value="PROTEIN UMUC"/>
    <property type="match status" value="1"/>
</dbReference>
<evidence type="ECO:0000256" key="4">
    <source>
        <dbReference type="ARBA" id="ARBA00023204"/>
    </source>
</evidence>
<dbReference type="Gene3D" id="1.10.150.20">
    <property type="entry name" value="5' to 3' exonuclease, C-terminal subdomain"/>
    <property type="match status" value="1"/>
</dbReference>
<dbReference type="GO" id="GO:0042276">
    <property type="term" value="P:error-prone translesion synthesis"/>
    <property type="evidence" value="ECO:0007669"/>
    <property type="project" value="TreeGrafter"/>
</dbReference>
<name>A0A3M9MZ73_9BACT</name>
<dbReference type="Pfam" id="PF13438">
    <property type="entry name" value="DUF4113"/>
    <property type="match status" value="1"/>
</dbReference>
<feature type="domain" description="UmuC" evidence="6">
    <location>
        <begin position="2"/>
        <end position="187"/>
    </location>
</feature>
<dbReference type="PROSITE" id="PS50173">
    <property type="entry name" value="UMUC"/>
    <property type="match status" value="1"/>
</dbReference>
<dbReference type="InterPro" id="IPR001126">
    <property type="entry name" value="UmuC"/>
</dbReference>
<dbReference type="GO" id="GO:0005829">
    <property type="term" value="C:cytosol"/>
    <property type="evidence" value="ECO:0007669"/>
    <property type="project" value="TreeGrafter"/>
</dbReference>
<dbReference type="InterPro" id="IPR036775">
    <property type="entry name" value="DNA_pol_Y-fam_lit_finger_sf"/>
</dbReference>
<dbReference type="OrthoDB" id="9808813at2"/>
<dbReference type="Gene3D" id="3.30.70.270">
    <property type="match status" value="1"/>
</dbReference>
<dbReference type="GO" id="GO:0003887">
    <property type="term" value="F:DNA-directed DNA polymerase activity"/>
    <property type="evidence" value="ECO:0007669"/>
    <property type="project" value="TreeGrafter"/>
</dbReference>
<sequence length="420" mass="47099">MFALVDCNNFYVSCERAFDASIKRKPVVVLSNNDGCIISRSQEAKDMGIKMGEPYFKRKQWLEEKGVRVFSSNYTLYGDMSSRVMELLNDFTPELEVYSIDEAFLRLDGLVHLNLKEYAQKIRGTIGRGLGIPVCVGIGPTKTLAKLANHLAKEKRQQSGGVWIIRTEREWEEALRAVWVKDVWGVGRQYAARLQAAGVERAFDLTQCSVDWVRRQLGGVVGVRVLKELQGKPCLQTVLPQEKKSIASTRSFGKPVQSLAQLQEAVAAYVTRAAEKLRRQGSAAGAITVFIHTNRYAPVEQYFKSITLEMPVATDSTVELVQRAVEGVKQIFRPLIQYGKAGVVLTDLVPVQAVQPDLFAQSTVVAHQELMKSLDLLNQRWGSGTVVVAAVGMRQEWKMLKGMCSQRFTTHWNELLQVRC</sequence>
<dbReference type="InterPro" id="IPR043128">
    <property type="entry name" value="Rev_trsase/Diguanyl_cyclase"/>
</dbReference>
<proteinExistence type="inferred from homology"/>
<dbReference type="GO" id="GO:0006281">
    <property type="term" value="P:DNA repair"/>
    <property type="evidence" value="ECO:0007669"/>
    <property type="project" value="UniProtKB-KW"/>
</dbReference>
<evidence type="ECO:0000313" key="7">
    <source>
        <dbReference type="EMBL" id="RNI30851.1"/>
    </source>
</evidence>
<dbReference type="SUPFAM" id="SSF100879">
    <property type="entry name" value="Lesion bypass DNA polymerase (Y-family), little finger domain"/>
    <property type="match status" value="1"/>
</dbReference>
<dbReference type="SUPFAM" id="SSF56672">
    <property type="entry name" value="DNA/RNA polymerases"/>
    <property type="match status" value="1"/>
</dbReference>
<comment type="caution">
    <text evidence="7">The sequence shown here is derived from an EMBL/GenBank/DDBJ whole genome shotgun (WGS) entry which is preliminary data.</text>
</comment>
<dbReference type="RefSeq" id="WP_123132394.1">
    <property type="nucleotide sequence ID" value="NZ_RJJE01000007.1"/>
</dbReference>
<comment type="similarity">
    <text evidence="1">Belongs to the DNA polymerase type-Y family.</text>
</comment>
<gene>
    <name evidence="7" type="ORF">EFA69_07035</name>
</gene>
<dbReference type="PANTHER" id="PTHR11076">
    <property type="entry name" value="DNA REPAIR POLYMERASE UMUC / TRANSFERASE FAMILY MEMBER"/>
    <property type="match status" value="1"/>
</dbReference>
<keyword evidence="5" id="KW-0742">SOS response</keyword>
<dbReference type="Gene3D" id="3.30.1490.100">
    <property type="entry name" value="DNA polymerase, Y-family, little finger domain"/>
    <property type="match status" value="1"/>
</dbReference>
<dbReference type="InterPro" id="IPR017961">
    <property type="entry name" value="DNA_pol_Y-fam_little_finger"/>
</dbReference>
<dbReference type="GO" id="GO:0003684">
    <property type="term" value="F:damaged DNA binding"/>
    <property type="evidence" value="ECO:0007669"/>
    <property type="project" value="InterPro"/>
</dbReference>
<dbReference type="Pfam" id="PF11799">
    <property type="entry name" value="IMS_C"/>
    <property type="match status" value="1"/>
</dbReference>
<dbReference type="GO" id="GO:0009432">
    <property type="term" value="P:SOS response"/>
    <property type="evidence" value="ECO:0007669"/>
    <property type="project" value="UniProtKB-KW"/>
</dbReference>
<evidence type="ECO:0000256" key="2">
    <source>
        <dbReference type="ARBA" id="ARBA00022763"/>
    </source>
</evidence>
<dbReference type="AlphaFoldDB" id="A0A3M9MZ73"/>
<dbReference type="InterPro" id="IPR043502">
    <property type="entry name" value="DNA/RNA_pol_sf"/>
</dbReference>
<evidence type="ECO:0000313" key="8">
    <source>
        <dbReference type="Proteomes" id="UP000271010"/>
    </source>
</evidence>
<dbReference type="InterPro" id="IPR025188">
    <property type="entry name" value="DUF4113"/>
</dbReference>
<keyword evidence="8" id="KW-1185">Reference proteome</keyword>
<evidence type="ECO:0000256" key="5">
    <source>
        <dbReference type="ARBA" id="ARBA00023236"/>
    </source>
</evidence>
<evidence type="ECO:0000256" key="3">
    <source>
        <dbReference type="ARBA" id="ARBA00023199"/>
    </source>
</evidence>
<keyword evidence="4" id="KW-0234">DNA repair</keyword>
<evidence type="ECO:0000256" key="1">
    <source>
        <dbReference type="ARBA" id="ARBA00010945"/>
    </source>
</evidence>
<evidence type="ECO:0000259" key="6">
    <source>
        <dbReference type="PROSITE" id="PS50173"/>
    </source>
</evidence>
<dbReference type="InterPro" id="IPR050116">
    <property type="entry name" value="DNA_polymerase-Y"/>
</dbReference>
<keyword evidence="3" id="KW-0741">SOS mutagenesis</keyword>
<organism evidence="7 8">
    <name type="scientific">Rufibacter immobilis</name>
    <dbReference type="NCBI Taxonomy" id="1348778"/>
    <lineage>
        <taxon>Bacteria</taxon>
        <taxon>Pseudomonadati</taxon>
        <taxon>Bacteroidota</taxon>
        <taxon>Cytophagia</taxon>
        <taxon>Cytophagales</taxon>
        <taxon>Hymenobacteraceae</taxon>
        <taxon>Rufibacter</taxon>
    </lineage>
</organism>
<dbReference type="CDD" id="cd01700">
    <property type="entry name" value="PolY_Pol_V_umuC"/>
    <property type="match status" value="1"/>
</dbReference>
<dbReference type="EMBL" id="RJJE01000007">
    <property type="protein sequence ID" value="RNI30851.1"/>
    <property type="molecule type" value="Genomic_DNA"/>
</dbReference>
<accession>A0A3M9MZ73</accession>
<dbReference type="Pfam" id="PF00817">
    <property type="entry name" value="IMS"/>
    <property type="match status" value="1"/>
</dbReference>
<reference evidence="7 8" key="1">
    <citation type="submission" date="2018-11" db="EMBL/GenBank/DDBJ databases">
        <title>Rufibacter latericius sp. nov., isolated from water in Baiyang Lake.</title>
        <authorList>
            <person name="Yang Y."/>
        </authorList>
    </citation>
    <scope>NUCLEOTIDE SEQUENCE [LARGE SCALE GENOMIC DNA]</scope>
    <source>
        <strain evidence="7 8">MCC P1</strain>
    </source>
</reference>
<protein>
    <submittedName>
        <fullName evidence="7">Y-family DNA polymerase</fullName>
    </submittedName>
</protein>
<dbReference type="Gene3D" id="3.40.1170.60">
    <property type="match status" value="1"/>
</dbReference>